<dbReference type="Proteomes" id="UP000886743">
    <property type="component" value="Unassembled WGS sequence"/>
</dbReference>
<organism evidence="2 3">
    <name type="scientific">Candidatus Aphodoplasma excrementigallinarum</name>
    <dbReference type="NCBI Taxonomy" id="2840673"/>
    <lineage>
        <taxon>Bacteria</taxon>
        <taxon>Bacillati</taxon>
        <taxon>Bacillota</taxon>
        <taxon>Clostridia</taxon>
        <taxon>Eubacteriales</taxon>
        <taxon>Candidatus Aphodoplasma</taxon>
    </lineage>
</organism>
<name>A0A9D1NHF2_9FIRM</name>
<evidence type="ECO:0000313" key="2">
    <source>
        <dbReference type="EMBL" id="HIV03150.1"/>
    </source>
</evidence>
<protein>
    <submittedName>
        <fullName evidence="2">Ribosomal L7Ae/L30e/S12e/Gadd45 family protein</fullName>
    </submittedName>
</protein>
<evidence type="ECO:0000313" key="3">
    <source>
        <dbReference type="Proteomes" id="UP000886743"/>
    </source>
</evidence>
<reference evidence="2" key="1">
    <citation type="submission" date="2020-10" db="EMBL/GenBank/DDBJ databases">
        <authorList>
            <person name="Gilroy R."/>
        </authorList>
    </citation>
    <scope>NUCLEOTIDE SEQUENCE</scope>
    <source>
        <strain evidence="2">4920</strain>
    </source>
</reference>
<proteinExistence type="predicted"/>
<dbReference type="InterPro" id="IPR004038">
    <property type="entry name" value="Ribosomal_eL8/eL30/eS12/Gad45"/>
</dbReference>
<accession>A0A9D1NHF2</accession>
<comment type="caution">
    <text evidence="2">The sequence shown here is derived from an EMBL/GenBank/DDBJ whole genome shotgun (WGS) entry which is preliminary data.</text>
</comment>
<gene>
    <name evidence="2" type="ORF">IAC74_06205</name>
</gene>
<reference evidence="2" key="2">
    <citation type="journal article" date="2021" name="PeerJ">
        <title>Extensive microbial diversity within the chicken gut microbiome revealed by metagenomics and culture.</title>
        <authorList>
            <person name="Gilroy R."/>
            <person name="Ravi A."/>
            <person name="Getino M."/>
            <person name="Pursley I."/>
            <person name="Horton D.L."/>
            <person name="Alikhan N.F."/>
            <person name="Baker D."/>
            <person name="Gharbi K."/>
            <person name="Hall N."/>
            <person name="Watson M."/>
            <person name="Adriaenssens E.M."/>
            <person name="Foster-Nyarko E."/>
            <person name="Jarju S."/>
            <person name="Secka A."/>
            <person name="Antonio M."/>
            <person name="Oren A."/>
            <person name="Chaudhuri R.R."/>
            <person name="La Ragione R."/>
            <person name="Hildebrand F."/>
            <person name="Pallen M.J."/>
        </authorList>
    </citation>
    <scope>NUCLEOTIDE SEQUENCE</scope>
    <source>
        <strain evidence="2">4920</strain>
    </source>
</reference>
<dbReference type="Pfam" id="PF01248">
    <property type="entry name" value="Ribosomal_L7Ae"/>
    <property type="match status" value="1"/>
</dbReference>
<sequence>MADKVLSMLGLAHRAGKVQIGAFLAERAIADGSCELIVLAEDAAPNNHKKFSNSAKYERIPLLVYGTKETLAHALGRENTVVAGVTDKNFAKGILEKYQALQRIKAQMGQ</sequence>
<dbReference type="EMBL" id="DVOF01000180">
    <property type="protein sequence ID" value="HIV03150.1"/>
    <property type="molecule type" value="Genomic_DNA"/>
</dbReference>
<dbReference type="Gene3D" id="3.30.1330.30">
    <property type="match status" value="1"/>
</dbReference>
<dbReference type="SUPFAM" id="SSF55315">
    <property type="entry name" value="L30e-like"/>
    <property type="match status" value="1"/>
</dbReference>
<evidence type="ECO:0000259" key="1">
    <source>
        <dbReference type="Pfam" id="PF01248"/>
    </source>
</evidence>
<dbReference type="InterPro" id="IPR029064">
    <property type="entry name" value="Ribosomal_eL30-like_sf"/>
</dbReference>
<dbReference type="AlphaFoldDB" id="A0A9D1NHF2"/>
<feature type="domain" description="Ribosomal protein eL8/eL30/eS12/Gadd45" evidence="1">
    <location>
        <begin position="4"/>
        <end position="89"/>
    </location>
</feature>